<dbReference type="EMBL" id="JACHHO010000002">
    <property type="protein sequence ID" value="MBB5204436.1"/>
    <property type="molecule type" value="Genomic_DNA"/>
</dbReference>
<evidence type="ECO:0000313" key="1">
    <source>
        <dbReference type="EMBL" id="MBB5204436.1"/>
    </source>
</evidence>
<name>A0A840S601_9BURK</name>
<comment type="caution">
    <text evidence="1">The sequence shown here is derived from an EMBL/GenBank/DDBJ whole genome shotgun (WGS) entry which is preliminary data.</text>
</comment>
<sequence length="189" mass="20141">MRALLIAVAVALLGGLLMGGSCGRGQGYRAGLAEQAPRIEALQRELSQTRAEHAEAARLAAVEQARRLAAAHAHGERLSAELRHLEHQQRQQAKERSDAMVHFTRGSPCLGDDALRLLDGAPGLRVARVPAPAQAAAGADAPTATAASDRDLAGWALDVGQQYEACRQRIDALRAWHDNTRADVKGPLQ</sequence>
<dbReference type="OrthoDB" id="9157456at2"/>
<proteinExistence type="predicted"/>
<gene>
    <name evidence="1" type="ORF">HNQ51_001750</name>
</gene>
<keyword evidence="2" id="KW-1185">Reference proteome</keyword>
<reference evidence="1 2" key="1">
    <citation type="submission" date="2020-08" db="EMBL/GenBank/DDBJ databases">
        <title>Genomic Encyclopedia of Type Strains, Phase IV (KMG-IV): sequencing the most valuable type-strain genomes for metagenomic binning, comparative biology and taxonomic classification.</title>
        <authorList>
            <person name="Goeker M."/>
        </authorList>
    </citation>
    <scope>NUCLEOTIDE SEQUENCE [LARGE SCALE GENOMIC DNA]</scope>
    <source>
        <strain evidence="1 2">DSM 23958</strain>
    </source>
</reference>
<accession>A0A840S601</accession>
<dbReference type="Proteomes" id="UP000554837">
    <property type="component" value="Unassembled WGS sequence"/>
</dbReference>
<dbReference type="AlphaFoldDB" id="A0A840S601"/>
<protein>
    <submittedName>
        <fullName evidence="1">Uncharacterized protein</fullName>
    </submittedName>
</protein>
<dbReference type="RefSeq" id="WP_138855887.1">
    <property type="nucleotide sequence ID" value="NZ_CP040709.1"/>
</dbReference>
<organism evidence="1 2">
    <name type="scientific">Inhella inkyongensis</name>
    <dbReference type="NCBI Taxonomy" id="392593"/>
    <lineage>
        <taxon>Bacteria</taxon>
        <taxon>Pseudomonadati</taxon>
        <taxon>Pseudomonadota</taxon>
        <taxon>Betaproteobacteria</taxon>
        <taxon>Burkholderiales</taxon>
        <taxon>Sphaerotilaceae</taxon>
        <taxon>Inhella</taxon>
    </lineage>
</organism>
<dbReference type="PROSITE" id="PS51257">
    <property type="entry name" value="PROKAR_LIPOPROTEIN"/>
    <property type="match status" value="1"/>
</dbReference>
<evidence type="ECO:0000313" key="2">
    <source>
        <dbReference type="Proteomes" id="UP000554837"/>
    </source>
</evidence>